<dbReference type="GeneID" id="303489326"/>
<accession>A0A375FQI6</accession>
<dbReference type="Gene3D" id="1.25.40.10">
    <property type="entry name" value="Tetratricopeptide repeat domain"/>
    <property type="match status" value="2"/>
</dbReference>
<dbReference type="Pfam" id="PF21197">
    <property type="entry name" value="PgaA_barrel"/>
    <property type="match status" value="1"/>
</dbReference>
<evidence type="ECO:0000313" key="4">
    <source>
        <dbReference type="EMBL" id="SPC24230.1"/>
    </source>
</evidence>
<proteinExistence type="predicted"/>
<dbReference type="EMBL" id="OGUS01000143">
    <property type="protein sequence ID" value="SPC24230.1"/>
    <property type="molecule type" value="Genomic_DNA"/>
</dbReference>
<evidence type="ECO:0000259" key="2">
    <source>
        <dbReference type="Pfam" id="PF21197"/>
    </source>
</evidence>
<feature type="chain" id="PRO_5036069852" evidence="1">
    <location>
        <begin position="43"/>
        <end position="839"/>
    </location>
</feature>
<evidence type="ECO:0000313" key="5">
    <source>
        <dbReference type="Proteomes" id="UP000256862"/>
    </source>
</evidence>
<dbReference type="GO" id="GO:1901515">
    <property type="term" value="F:poly-beta-1,6-N-acetyl-D-glucosamine transmembrane transporter activity"/>
    <property type="evidence" value="ECO:0007669"/>
    <property type="project" value="InterPro"/>
</dbReference>
<dbReference type="InterPro" id="IPR023870">
    <property type="entry name" value="PGA_export_porin_PgaA"/>
</dbReference>
<dbReference type="EMBL" id="OGUS01000092">
    <property type="protein sequence ID" value="SPC08344.1"/>
    <property type="molecule type" value="Genomic_DNA"/>
</dbReference>
<comment type="caution">
    <text evidence="3">The sequence shown here is derived from an EMBL/GenBank/DDBJ whole genome shotgun (WGS) entry which is preliminary data.</text>
</comment>
<dbReference type="RefSeq" id="WP_232353437.1">
    <property type="nucleotide sequence ID" value="NZ_CP069809.1"/>
</dbReference>
<feature type="signal peptide" evidence="1">
    <location>
        <begin position="1"/>
        <end position="42"/>
    </location>
</feature>
<keyword evidence="1" id="KW-0732">Signal</keyword>
<dbReference type="InterPro" id="IPR049003">
    <property type="entry name" value="PgaA_barrel"/>
</dbReference>
<evidence type="ECO:0000313" key="3">
    <source>
        <dbReference type="EMBL" id="SPC08344.1"/>
    </source>
</evidence>
<feature type="domain" description="PgaA membrane beta barrel" evidence="2">
    <location>
        <begin position="546"/>
        <end position="839"/>
    </location>
</feature>
<evidence type="ECO:0000256" key="1">
    <source>
        <dbReference type="SAM" id="SignalP"/>
    </source>
</evidence>
<dbReference type="NCBIfam" id="TIGR03939">
    <property type="entry name" value="PGA_TPR_OMP"/>
    <property type="match status" value="1"/>
</dbReference>
<sequence length="839" mass="92379">MTQPSCAGTGRARRKTLRRRMPAGLAAGLAAALCCMPAPAQADAEYAEYDALIQRARAGDYGSALAALRERVASAPSDRRAAFDRIIIAGWAGRSDEVLAAYSELEQAGAARTAPPQVLAAAAGALRDQKRWDEALARYREGRRRFPAEPVFVLGEVGVLADSGQAAQAVAAGQALVRRQPDDVDSRLALAYAQARAGEPYEALFEADQAYTRAPTRADAVRAYVAALQRAGLPDAALRVAGEHPALFDTAARQALELDAAAELVRLADMPTRMEAERFAVADRALARYDALLPALKDAKDGLGEALYRRARIDRLGALHARLRMQDVVDSYEALRAEGVAVPVYALGDVASAYLYLRHPEQAAELFRQVRAAYPPGLDPETRLKAQTGLYYANAEAEAFDPAGEAVSEARAEQPQWRWVRGQPTRQPNDLWLSAEQTATRARLQADDTPQAQQRTEDLVRNAPGHSGLRAGLANVYLARGWPRAAEQELKAAETLAPRALAVEVQQGHAALDLQEWRQAEMLRDDTLARFPEDLTARRLAREWAVHNKAELRIEGYRGLANDSPVVGDGNFGIESVLYTPPIDYDWRAFGGVGYATGRFDEGRVDYRWARAGVQRRVRDLTLEAELSTHGYGYGARQGGRVAVDYDLDDRWRIGASAAMRSTATPLRALLNGVYANNVQVYGRWRASEASEWMLTVAPSHFSDGNDRLEGGIAGVQRIYTAPHLKADLLVDLWSSRNSRTDVPYYSPRADLTVLPSARLTHTLYRRYETAWEQQFLAGAGTYSQQRFGTGAILLLGYGQRYRTNDVFDVGATVTATSRPYDGQRERELRIVFDLTYRF</sequence>
<reference evidence="5" key="2">
    <citation type="submission" date="2018-01" db="EMBL/GenBank/DDBJ databases">
        <authorList>
            <person name="Gaut B.S."/>
            <person name="Morton B.R."/>
            <person name="Clegg M.T."/>
            <person name="Duvall M.R."/>
        </authorList>
    </citation>
    <scope>NUCLEOTIDE SEQUENCE [LARGE SCALE GENOMIC DNA]</scope>
</reference>
<name>A0A375FQI6_9BURK</name>
<geneLocation type="plasmid" evidence="5">
    <name>co2235_mp</name>
</geneLocation>
<organism evidence="3 5">
    <name type="scientific">Cupriavidus oxalaticus</name>
    <dbReference type="NCBI Taxonomy" id="96344"/>
    <lineage>
        <taxon>Bacteria</taxon>
        <taxon>Pseudomonadati</taxon>
        <taxon>Pseudomonadota</taxon>
        <taxon>Betaproteobacteria</taxon>
        <taxon>Burkholderiales</taxon>
        <taxon>Burkholderiaceae</taxon>
        <taxon>Cupriavidus</taxon>
    </lineage>
</organism>
<reference evidence="3 5" key="1">
    <citation type="submission" date="2018-01" db="EMBL/GenBank/DDBJ databases">
        <authorList>
            <person name="Clerissi C."/>
        </authorList>
    </citation>
    <scope>NUCLEOTIDE SEQUENCE</scope>
    <source>
        <strain evidence="3">Cupriavidus oxalaticus LMG 2235</strain>
        <plasmid evidence="5">co2235_mp</plasmid>
    </source>
</reference>
<dbReference type="InterPro" id="IPR011990">
    <property type="entry name" value="TPR-like_helical_dom_sf"/>
</dbReference>
<gene>
    <name evidence="4" type="ORF">CO2235_MP80110</name>
    <name evidence="3" type="ORF">CO2235_U840084</name>
</gene>
<dbReference type="Proteomes" id="UP000256862">
    <property type="component" value="Plasmid CO2235_mp"/>
</dbReference>
<dbReference type="SUPFAM" id="SSF48452">
    <property type="entry name" value="TPR-like"/>
    <property type="match status" value="1"/>
</dbReference>
<dbReference type="AlphaFoldDB" id="A0A375FQI6"/>
<protein>
    <submittedName>
        <fullName evidence="3">Membrane protein</fullName>
    </submittedName>
</protein>